<name>A0A0B3BPZ5_9PSED</name>
<protein>
    <submittedName>
        <fullName evidence="4">TetR family transcriptional regulator</fullName>
    </submittedName>
    <submittedName>
        <fullName evidence="5">Transcriptional regulator, TetR family</fullName>
    </submittedName>
</protein>
<dbReference type="RefSeq" id="WP_027590021.1">
    <property type="nucleotide sequence ID" value="NZ_FMUP01000002.1"/>
</dbReference>
<dbReference type="PATRIC" id="fig|706570.3.peg.24"/>
<dbReference type="Pfam" id="PF13972">
    <property type="entry name" value="TetR"/>
    <property type="match status" value="1"/>
</dbReference>
<dbReference type="PANTHER" id="PTHR30055">
    <property type="entry name" value="HTH-TYPE TRANSCRIPTIONAL REGULATOR RUTR"/>
    <property type="match status" value="1"/>
</dbReference>
<keyword evidence="1 2" id="KW-0238">DNA-binding</keyword>
<dbReference type="InterPro" id="IPR025722">
    <property type="entry name" value="TetR"/>
</dbReference>
<dbReference type="PANTHER" id="PTHR30055:SF223">
    <property type="entry name" value="HTH-TYPE TRANSCRIPTIONAL REGULATOR UIDR"/>
    <property type="match status" value="1"/>
</dbReference>
<dbReference type="InterPro" id="IPR009057">
    <property type="entry name" value="Homeodomain-like_sf"/>
</dbReference>
<dbReference type="Proteomes" id="UP000186079">
    <property type="component" value="Unassembled WGS sequence"/>
</dbReference>
<dbReference type="Gene3D" id="1.10.357.10">
    <property type="entry name" value="Tetracycline Repressor, domain 2"/>
    <property type="match status" value="1"/>
</dbReference>
<feature type="domain" description="HTH tetR-type" evidence="3">
    <location>
        <begin position="1"/>
        <end position="61"/>
    </location>
</feature>
<keyword evidence="6" id="KW-1185">Reference proteome</keyword>
<organism evidence="4 6">
    <name type="scientific">Pseudomonas flexibilis</name>
    <dbReference type="NCBI Taxonomy" id="706570"/>
    <lineage>
        <taxon>Bacteria</taxon>
        <taxon>Pseudomonadati</taxon>
        <taxon>Pseudomonadota</taxon>
        <taxon>Gammaproteobacteria</taxon>
        <taxon>Pseudomonadales</taxon>
        <taxon>Pseudomonadaceae</taxon>
        <taxon>Pseudomonas</taxon>
    </lineage>
</organism>
<evidence type="ECO:0000313" key="5">
    <source>
        <dbReference type="EMBL" id="SIQ90049.1"/>
    </source>
</evidence>
<evidence type="ECO:0000313" key="7">
    <source>
        <dbReference type="Proteomes" id="UP000186079"/>
    </source>
</evidence>
<feature type="DNA-binding region" description="H-T-H motif" evidence="2">
    <location>
        <begin position="24"/>
        <end position="43"/>
    </location>
</feature>
<evidence type="ECO:0000313" key="6">
    <source>
        <dbReference type="Proteomes" id="UP000030980"/>
    </source>
</evidence>
<dbReference type="SUPFAM" id="SSF46689">
    <property type="entry name" value="Homeodomain-like"/>
    <property type="match status" value="1"/>
</dbReference>
<dbReference type="AlphaFoldDB" id="A0A0B3BPZ5"/>
<accession>A0A0B2DDL4</accession>
<reference evidence="5 7" key="2">
    <citation type="submission" date="2017-01" db="EMBL/GenBank/DDBJ databases">
        <authorList>
            <person name="Mah S.A."/>
            <person name="Swanson W.J."/>
            <person name="Moy G.W."/>
            <person name="Vacquier V.D."/>
        </authorList>
    </citation>
    <scope>NUCLEOTIDE SEQUENCE [LARGE SCALE GENOMIC DNA]</scope>
    <source>
        <strain evidence="5 7">ATCC 29606</strain>
    </source>
</reference>
<evidence type="ECO:0000259" key="3">
    <source>
        <dbReference type="PROSITE" id="PS50977"/>
    </source>
</evidence>
<dbReference type="EMBL" id="JTAK01000004">
    <property type="protein sequence ID" value="KHO64655.1"/>
    <property type="molecule type" value="Genomic_DNA"/>
</dbReference>
<dbReference type="Pfam" id="PF00440">
    <property type="entry name" value="TetR_N"/>
    <property type="match status" value="1"/>
</dbReference>
<evidence type="ECO:0000256" key="1">
    <source>
        <dbReference type="ARBA" id="ARBA00023125"/>
    </source>
</evidence>
<gene>
    <name evidence="4" type="ORF">PT85_10720</name>
    <name evidence="5" type="ORF">SAMN05421672_111100</name>
</gene>
<accession>A0A0B3BPZ5</accession>
<reference evidence="4 6" key="1">
    <citation type="submission" date="2014-11" db="EMBL/GenBank/DDBJ databases">
        <title>Genome sequence of Pseudomonas tuomuerensis JCM 14085.</title>
        <authorList>
            <person name="Shin S.-K."/>
            <person name="Yi H."/>
        </authorList>
    </citation>
    <scope>NUCLEOTIDE SEQUENCE [LARGE SCALE GENOMIC DNA]</scope>
    <source>
        <strain evidence="4 6">JCM 14085</strain>
    </source>
</reference>
<dbReference type="InterPro" id="IPR001647">
    <property type="entry name" value="HTH_TetR"/>
</dbReference>
<dbReference type="InterPro" id="IPR050109">
    <property type="entry name" value="HTH-type_TetR-like_transc_reg"/>
</dbReference>
<proteinExistence type="predicted"/>
<dbReference type="STRING" id="706570.PT85_10720"/>
<dbReference type="OrthoDB" id="5816932at2"/>
<dbReference type="Proteomes" id="UP000030980">
    <property type="component" value="Unassembled WGS sequence"/>
</dbReference>
<evidence type="ECO:0000313" key="4">
    <source>
        <dbReference type="EMBL" id="KHO64655.1"/>
    </source>
</evidence>
<evidence type="ECO:0000256" key="2">
    <source>
        <dbReference type="PROSITE-ProRule" id="PRU00335"/>
    </source>
</evidence>
<dbReference type="EMBL" id="FTMC01000011">
    <property type="protein sequence ID" value="SIQ90049.1"/>
    <property type="molecule type" value="Genomic_DNA"/>
</dbReference>
<dbReference type="GO" id="GO:0000976">
    <property type="term" value="F:transcription cis-regulatory region binding"/>
    <property type="evidence" value="ECO:0007669"/>
    <property type="project" value="TreeGrafter"/>
</dbReference>
<sequence length="204" mass="23363">MKTRERILECALQCFNARGEANVSVLEIATELGISPGNLYYHFRGKEPLVLALFERFRQELAPLLQPPPNDARLAIEDYWLFLQLLVERLEAYRFLFQDLANLAERQPTLARGVRAWLAQLKHCLASLLAQLQGQARLQGEPSVISELVEQITLTLLFALDYQRILGRRADIEQVVYQLMMLVSPHLSDASRQDTASLARRYRG</sequence>
<dbReference type="PRINTS" id="PR00455">
    <property type="entry name" value="HTHTETR"/>
</dbReference>
<dbReference type="PROSITE" id="PS50977">
    <property type="entry name" value="HTH_TETR_2"/>
    <property type="match status" value="1"/>
</dbReference>
<dbReference type="GO" id="GO:0003700">
    <property type="term" value="F:DNA-binding transcription factor activity"/>
    <property type="evidence" value="ECO:0007669"/>
    <property type="project" value="TreeGrafter"/>
</dbReference>